<dbReference type="InterPro" id="IPR023833">
    <property type="entry name" value="Signal_pept_SipW-depend-type"/>
</dbReference>
<evidence type="ECO:0000313" key="1">
    <source>
        <dbReference type="EMBL" id="MFC3964961.1"/>
    </source>
</evidence>
<reference evidence="2" key="1">
    <citation type="journal article" date="2019" name="Int. J. Syst. Evol. Microbiol.">
        <title>The Global Catalogue of Microorganisms (GCM) 10K type strain sequencing project: providing services to taxonomists for standard genome sequencing and annotation.</title>
        <authorList>
            <consortium name="The Broad Institute Genomics Platform"/>
            <consortium name="The Broad Institute Genome Sequencing Center for Infectious Disease"/>
            <person name="Wu L."/>
            <person name="Ma J."/>
        </authorList>
    </citation>
    <scope>NUCLEOTIDE SEQUENCE [LARGE SCALE GENOMIC DNA]</scope>
    <source>
        <strain evidence="2">CGMCC 4.7330</strain>
    </source>
</reference>
<keyword evidence="2" id="KW-1185">Reference proteome</keyword>
<dbReference type="Proteomes" id="UP001595696">
    <property type="component" value="Unassembled WGS sequence"/>
</dbReference>
<dbReference type="NCBIfam" id="TIGR04088">
    <property type="entry name" value="cognate_SipW"/>
    <property type="match status" value="1"/>
</dbReference>
<name>A0ABV8DY97_9NOCA</name>
<evidence type="ECO:0000313" key="2">
    <source>
        <dbReference type="Proteomes" id="UP001595696"/>
    </source>
</evidence>
<comment type="caution">
    <text evidence="1">The sequence shown here is derived from an EMBL/GenBank/DDBJ whole genome shotgun (WGS) entry which is preliminary data.</text>
</comment>
<dbReference type="EMBL" id="JBHSAX010000019">
    <property type="protein sequence ID" value="MFC3964961.1"/>
    <property type="molecule type" value="Genomic_DNA"/>
</dbReference>
<proteinExistence type="predicted"/>
<sequence>MDKRGKATLAAGGAVVLLLGGAGSLAFWQDSTESGGGTITSGELALSECTPVSGSGWTDDTNGTAEPIDIATFRIVPGDTLSYTCTTVVSADGENLTATLAADTSEMFAAGSDPALQARLIETEMTVTDGNGAVLPNAQITEADDGATITVAAELTFDPATPDQEAQNASVTLNNVAITLTQNTNPAVAP</sequence>
<dbReference type="InterPro" id="IPR024006">
    <property type="entry name" value="Alt_signal_exp_actinobact"/>
</dbReference>
<dbReference type="NCBIfam" id="TIGR04089">
    <property type="entry name" value="exp_by_SipW_III"/>
    <property type="match status" value="1"/>
</dbReference>
<gene>
    <name evidence="1" type="ORF">ACFO0B_23490</name>
</gene>
<dbReference type="RefSeq" id="WP_378614727.1">
    <property type="nucleotide sequence ID" value="NZ_JBHSAX010000019.1"/>
</dbReference>
<organism evidence="1 2">
    <name type="scientific">Nocardia jiangsuensis</name>
    <dbReference type="NCBI Taxonomy" id="1691563"/>
    <lineage>
        <taxon>Bacteria</taxon>
        <taxon>Bacillati</taxon>
        <taxon>Actinomycetota</taxon>
        <taxon>Actinomycetes</taxon>
        <taxon>Mycobacteriales</taxon>
        <taxon>Nocardiaceae</taxon>
        <taxon>Nocardia</taxon>
    </lineage>
</organism>
<protein>
    <submittedName>
        <fullName evidence="1">Alternate-type signal peptide domain-containing protein</fullName>
    </submittedName>
</protein>
<accession>A0ABV8DY97</accession>